<accession>F0XLP5</accession>
<evidence type="ECO:0000256" key="2">
    <source>
        <dbReference type="SAM" id="Phobius"/>
    </source>
</evidence>
<evidence type="ECO:0008006" key="5">
    <source>
        <dbReference type="Google" id="ProtNLM"/>
    </source>
</evidence>
<dbReference type="STRING" id="655863.F0XLP5"/>
<dbReference type="InterPro" id="IPR021822">
    <property type="entry name" value="DUF3405"/>
</dbReference>
<protein>
    <recommendedName>
        <fullName evidence="5">Major facilitator superfamily transporter</fullName>
    </recommendedName>
</protein>
<feature type="region of interest" description="Disordered" evidence="1">
    <location>
        <begin position="212"/>
        <end position="248"/>
    </location>
</feature>
<reference evidence="3 4" key="1">
    <citation type="journal article" date="2011" name="Proc. Natl. Acad. Sci. U.S.A.">
        <title>Genome and transcriptome analyses of the mountain pine beetle-fungal symbiont Grosmannia clavigera, a lodgepole pine pathogen.</title>
        <authorList>
            <person name="DiGuistini S."/>
            <person name="Wang Y."/>
            <person name="Liao N.Y."/>
            <person name="Taylor G."/>
            <person name="Tanguay P."/>
            <person name="Feau N."/>
            <person name="Henrissat B."/>
            <person name="Chan S.K."/>
            <person name="Hesse-Orce U."/>
            <person name="Alamouti S.M."/>
            <person name="Tsui C.K.M."/>
            <person name="Docking R.T."/>
            <person name="Levasseur A."/>
            <person name="Haridas S."/>
            <person name="Robertson G."/>
            <person name="Birol I."/>
            <person name="Holt R.A."/>
            <person name="Marra M.A."/>
            <person name="Hamelin R.C."/>
            <person name="Hirst M."/>
            <person name="Jones S.J.M."/>
            <person name="Bohlmann J."/>
            <person name="Breuil C."/>
        </authorList>
    </citation>
    <scope>NUCLEOTIDE SEQUENCE [LARGE SCALE GENOMIC DNA]</scope>
    <source>
        <strain evidence="4">kw1407 / UAMH 11150</strain>
    </source>
</reference>
<feature type="compositionally biased region" description="Low complexity" evidence="1">
    <location>
        <begin position="1"/>
        <end position="23"/>
    </location>
</feature>
<name>F0XLP5_GROCL</name>
<feature type="region of interest" description="Disordered" evidence="1">
    <location>
        <begin position="393"/>
        <end position="422"/>
    </location>
</feature>
<organism evidence="4">
    <name type="scientific">Grosmannia clavigera (strain kw1407 / UAMH 11150)</name>
    <name type="common">Blue stain fungus</name>
    <name type="synonym">Graphiocladiella clavigera</name>
    <dbReference type="NCBI Taxonomy" id="655863"/>
    <lineage>
        <taxon>Eukaryota</taxon>
        <taxon>Fungi</taxon>
        <taxon>Dikarya</taxon>
        <taxon>Ascomycota</taxon>
        <taxon>Pezizomycotina</taxon>
        <taxon>Sordariomycetes</taxon>
        <taxon>Sordariomycetidae</taxon>
        <taxon>Ophiostomatales</taxon>
        <taxon>Ophiostomataceae</taxon>
        <taxon>Leptographium</taxon>
    </lineage>
</organism>
<dbReference type="PANTHER" id="PTHR36205">
    <property type="entry name" value="CHROMOSOME 19, WHOLE GENOME SHOTGUN SEQUENCE"/>
    <property type="match status" value="1"/>
</dbReference>
<keyword evidence="4" id="KW-1185">Reference proteome</keyword>
<dbReference type="PANTHER" id="PTHR36205:SF3">
    <property type="entry name" value="MAJOR FACILITATOR SUPERFAMILY TRANSPORTER"/>
    <property type="match status" value="1"/>
</dbReference>
<sequence>MDQTAAVTSGSSSASSSSSQTASRRNSFSILEKPSTGVSGLSSTFSSFSSSRVSLLPMPVVTTAATSAIEAAKSSFRWLPKSRISLPYSPLSSRTNPPSSPRLLLGNYFYRRVVVWGTALVALLILALVVGKHKHPEAFSFRPSPDAGSSDSTKAEAVWLNYTRLNGYYNGIRTLVPIGEYHAEFPTAEDQELALQEISTATVTGEQLAKRADDTLSGTEPTPQTDSSATVPLNAAFPDPTPFHAQPDYNSSDYRAKYYPVHRCYLDAAGLVPVPHIWAYAGVPQNQPEPLLGSHKLLGLRDDVCFERYGRYGPYGMGYSKEEGGSGQGLDVEREGSERIWAASSSGKIDYSNVNWADAQKRCYQTNAERFVAADDKISGATEYAHMSSELHMKRGQEETASPVTASNATETAEASSVTPPPNPLQKLERIAIVVRCYAGYKWTPHAVINFRALIAEVSLQSGGEYDVHILMDTRDDNLPIWADEETAERVIADNVPLEFRGLVTLWSVAQMRLLYPGMNYQPVFENPSDNDIYGVYRSPHLALQHFAQQHPEYAHYWNWEMDMRFLGSYYEFFDRLGKWAEAQQRRRIWDRSSKFYIPALHGSWDNFTALVDAEAHEAGRPSILGEVFFAGRSATRDEERGISPLPAQGCEGAVLSSFNRTSPDHNATTAGSGRTFFADRNNNYTDIPAMCGVGEPADLITLNPLFDSEDSGWVFANDVTGYNRDFAVPPRRTSIITASRLSRRLLFAMHEETWRLHHGMFAEMFPPTIALHRGFKAAYAPHPVYADRRWPLVAMERALNAGPDHSSGAGRDSPFNQSNEHYFRGLTWYYNSDFAGRMWRRWLGFLQPLDDPRAPKPLKSNDTMAQSLSGLGGGPGEEMRESGRMCMRSVLVHPIKFESLEEILP</sequence>
<feature type="compositionally biased region" description="Polar residues" evidence="1">
    <location>
        <begin position="216"/>
        <end position="231"/>
    </location>
</feature>
<dbReference type="Pfam" id="PF11885">
    <property type="entry name" value="DUF3405"/>
    <property type="match status" value="1"/>
</dbReference>
<evidence type="ECO:0000313" key="3">
    <source>
        <dbReference type="EMBL" id="EFX01041.1"/>
    </source>
</evidence>
<dbReference type="Proteomes" id="UP000007796">
    <property type="component" value="Unassembled WGS sequence"/>
</dbReference>
<dbReference type="OrthoDB" id="3353407at2759"/>
<keyword evidence="2" id="KW-0812">Transmembrane</keyword>
<evidence type="ECO:0000313" key="4">
    <source>
        <dbReference type="Proteomes" id="UP000007796"/>
    </source>
</evidence>
<dbReference type="AlphaFoldDB" id="F0XLP5"/>
<dbReference type="InParanoid" id="F0XLP5"/>
<dbReference type="eggNOG" id="ENOG502SMK2">
    <property type="taxonomic scope" value="Eukaryota"/>
</dbReference>
<proteinExistence type="predicted"/>
<dbReference type="EMBL" id="GL629794">
    <property type="protein sequence ID" value="EFX01041.1"/>
    <property type="molecule type" value="Genomic_DNA"/>
</dbReference>
<evidence type="ECO:0000256" key="1">
    <source>
        <dbReference type="SAM" id="MobiDB-lite"/>
    </source>
</evidence>
<feature type="region of interest" description="Disordered" evidence="1">
    <location>
        <begin position="855"/>
        <end position="881"/>
    </location>
</feature>
<keyword evidence="2" id="KW-1133">Transmembrane helix</keyword>
<gene>
    <name evidence="3" type="ORF">CMQ_5983</name>
</gene>
<dbReference type="HOGENOM" id="CLU_009650_0_0_1"/>
<dbReference type="GeneID" id="25979365"/>
<feature type="compositionally biased region" description="Low complexity" evidence="1">
    <location>
        <begin position="404"/>
        <end position="418"/>
    </location>
</feature>
<dbReference type="RefSeq" id="XP_014170523.1">
    <property type="nucleotide sequence ID" value="XM_014315048.1"/>
</dbReference>
<feature type="transmembrane region" description="Helical" evidence="2">
    <location>
        <begin position="113"/>
        <end position="131"/>
    </location>
</feature>
<feature type="region of interest" description="Disordered" evidence="1">
    <location>
        <begin position="1"/>
        <end position="26"/>
    </location>
</feature>
<keyword evidence="2" id="KW-0472">Membrane</keyword>